<dbReference type="OrthoDB" id="5918155at2759"/>
<name>A0A0V1BDU6_TRISP</name>
<feature type="signal peptide" evidence="1">
    <location>
        <begin position="1"/>
        <end position="21"/>
    </location>
</feature>
<evidence type="ECO:0000313" key="3">
    <source>
        <dbReference type="Proteomes" id="UP000054776"/>
    </source>
</evidence>
<comment type="caution">
    <text evidence="2">The sequence shown here is derived from an EMBL/GenBank/DDBJ whole genome shotgun (WGS) entry which is preliminary data.</text>
</comment>
<keyword evidence="3" id="KW-1185">Reference proteome</keyword>
<sequence length="103" mass="12096">MQKYTKYLLLILLFLVIELESTFPTVSSVIVTLIDIKKLNMDTFNLIEKRQQLKIVRRYLQEVISAAKDRLLELQAEAVLITKIMDNEENKTNSERSRKVLIQ</sequence>
<keyword evidence="1" id="KW-0732">Signal</keyword>
<organism evidence="2 3">
    <name type="scientific">Trichinella spiralis</name>
    <name type="common">Trichina worm</name>
    <dbReference type="NCBI Taxonomy" id="6334"/>
    <lineage>
        <taxon>Eukaryota</taxon>
        <taxon>Metazoa</taxon>
        <taxon>Ecdysozoa</taxon>
        <taxon>Nematoda</taxon>
        <taxon>Enoplea</taxon>
        <taxon>Dorylaimia</taxon>
        <taxon>Trichinellida</taxon>
        <taxon>Trichinellidae</taxon>
        <taxon>Trichinella</taxon>
    </lineage>
</organism>
<protein>
    <submittedName>
        <fullName evidence="2">Uncharacterized protein</fullName>
    </submittedName>
</protein>
<gene>
    <name evidence="2" type="ORF">T01_12155</name>
</gene>
<accession>A0A0V1BDU6</accession>
<proteinExistence type="predicted"/>
<feature type="chain" id="PRO_5006875090" evidence="1">
    <location>
        <begin position="22"/>
        <end position="103"/>
    </location>
</feature>
<dbReference type="EMBL" id="JYDH01000061">
    <property type="protein sequence ID" value="KRY34835.1"/>
    <property type="molecule type" value="Genomic_DNA"/>
</dbReference>
<dbReference type="AlphaFoldDB" id="A0A0V1BDU6"/>
<dbReference type="InParanoid" id="A0A0V1BDU6"/>
<evidence type="ECO:0000313" key="2">
    <source>
        <dbReference type="EMBL" id="KRY34835.1"/>
    </source>
</evidence>
<reference evidence="2 3" key="1">
    <citation type="submission" date="2015-01" db="EMBL/GenBank/DDBJ databases">
        <title>Evolution of Trichinella species and genotypes.</title>
        <authorList>
            <person name="Korhonen P.K."/>
            <person name="Edoardo P."/>
            <person name="Giuseppe L.R."/>
            <person name="Gasser R.B."/>
        </authorList>
    </citation>
    <scope>NUCLEOTIDE SEQUENCE [LARGE SCALE GENOMIC DNA]</scope>
    <source>
        <strain evidence="2">ISS3</strain>
    </source>
</reference>
<dbReference type="Proteomes" id="UP000054776">
    <property type="component" value="Unassembled WGS sequence"/>
</dbReference>
<evidence type="ECO:0000256" key="1">
    <source>
        <dbReference type="SAM" id="SignalP"/>
    </source>
</evidence>